<dbReference type="EMBL" id="BARS01000679">
    <property type="protein sequence ID" value="GAF81002.1"/>
    <property type="molecule type" value="Genomic_DNA"/>
</dbReference>
<comment type="similarity">
    <text evidence="1">Belongs to the RutC family.</text>
</comment>
<comment type="caution">
    <text evidence="2">The sequence shown here is derived from an EMBL/GenBank/DDBJ whole genome shotgun (WGS) entry which is preliminary data.</text>
</comment>
<dbReference type="CDD" id="cd00448">
    <property type="entry name" value="YjgF_YER057c_UK114_family"/>
    <property type="match status" value="1"/>
</dbReference>
<dbReference type="InterPro" id="IPR006175">
    <property type="entry name" value="YjgF/YER057c/UK114"/>
</dbReference>
<dbReference type="InterPro" id="IPR006056">
    <property type="entry name" value="RidA"/>
</dbReference>
<dbReference type="Pfam" id="PF01042">
    <property type="entry name" value="Ribonuc_L-PSP"/>
    <property type="match status" value="1"/>
</dbReference>
<sequence>MKKVIFSDEAPEPLGVYSQGMVGGGFIFISGQLPINPKENKFVEQDIKKQTRQIFKNIERILAIEGAGLKDILKISAFLLTLDNFKEMNEVFKEFFLVDPPTRTTITVKEFPPGVLIGVDVIALKS</sequence>
<dbReference type="PANTHER" id="PTHR11803">
    <property type="entry name" value="2-IMINOBUTANOATE/2-IMINOPROPANOATE DEAMINASE RIDA"/>
    <property type="match status" value="1"/>
</dbReference>
<protein>
    <recommendedName>
        <fullName evidence="3">Reactive intermediate/imine deaminase</fullName>
    </recommendedName>
</protein>
<gene>
    <name evidence="2" type="ORF">S01H1_01546</name>
</gene>
<dbReference type="GO" id="GO:0005829">
    <property type="term" value="C:cytosol"/>
    <property type="evidence" value="ECO:0007669"/>
    <property type="project" value="TreeGrafter"/>
</dbReference>
<dbReference type="NCBIfam" id="TIGR00004">
    <property type="entry name" value="Rid family detoxifying hydrolase"/>
    <property type="match status" value="1"/>
</dbReference>
<dbReference type="InterPro" id="IPR035959">
    <property type="entry name" value="RutC-like_sf"/>
</dbReference>
<evidence type="ECO:0008006" key="3">
    <source>
        <dbReference type="Google" id="ProtNLM"/>
    </source>
</evidence>
<organism evidence="2">
    <name type="scientific">marine sediment metagenome</name>
    <dbReference type="NCBI Taxonomy" id="412755"/>
    <lineage>
        <taxon>unclassified sequences</taxon>
        <taxon>metagenomes</taxon>
        <taxon>ecological metagenomes</taxon>
    </lineage>
</organism>
<name>X0SYM3_9ZZZZ</name>
<dbReference type="GO" id="GO:0019239">
    <property type="term" value="F:deaminase activity"/>
    <property type="evidence" value="ECO:0007669"/>
    <property type="project" value="TreeGrafter"/>
</dbReference>
<accession>X0SYM3</accession>
<dbReference type="PANTHER" id="PTHR11803:SF58">
    <property type="entry name" value="PROTEIN HMF1-RELATED"/>
    <property type="match status" value="1"/>
</dbReference>
<evidence type="ECO:0000256" key="1">
    <source>
        <dbReference type="ARBA" id="ARBA00010552"/>
    </source>
</evidence>
<dbReference type="Gene3D" id="3.30.1330.40">
    <property type="entry name" value="RutC-like"/>
    <property type="match status" value="1"/>
</dbReference>
<dbReference type="AlphaFoldDB" id="X0SYM3"/>
<evidence type="ECO:0000313" key="2">
    <source>
        <dbReference type="EMBL" id="GAF81002.1"/>
    </source>
</evidence>
<dbReference type="FunFam" id="3.30.1330.40:FF:000001">
    <property type="entry name" value="L-PSP family endoribonuclease"/>
    <property type="match status" value="1"/>
</dbReference>
<reference evidence="2" key="1">
    <citation type="journal article" date="2014" name="Front. Microbiol.">
        <title>High frequency of phylogenetically diverse reductive dehalogenase-homologous genes in deep subseafloor sedimentary metagenomes.</title>
        <authorList>
            <person name="Kawai M."/>
            <person name="Futagami T."/>
            <person name="Toyoda A."/>
            <person name="Takaki Y."/>
            <person name="Nishi S."/>
            <person name="Hori S."/>
            <person name="Arai W."/>
            <person name="Tsubouchi T."/>
            <person name="Morono Y."/>
            <person name="Uchiyama I."/>
            <person name="Ito T."/>
            <person name="Fujiyama A."/>
            <person name="Inagaki F."/>
            <person name="Takami H."/>
        </authorList>
    </citation>
    <scope>NUCLEOTIDE SEQUENCE</scope>
    <source>
        <strain evidence="2">Expedition CK06-06</strain>
    </source>
</reference>
<proteinExistence type="inferred from homology"/>
<dbReference type="SUPFAM" id="SSF55298">
    <property type="entry name" value="YjgF-like"/>
    <property type="match status" value="1"/>
</dbReference>